<reference evidence="2 3" key="1">
    <citation type="journal article" date="2020" name="Microbes Environ.">
        <title>Synthetic bacterial community of duckweed: a simple and stable system to study plant-microbe interactions.</title>
        <authorList>
            <person name="Ishizawa H."/>
            <person name="Tada M."/>
            <person name="Kuroda M."/>
            <person name="Inoue D."/>
            <person name="Futamata H."/>
            <person name="Ike M."/>
        </authorList>
    </citation>
    <scope>NUCLEOTIDE SEQUENCE [LARGE SCALE GENOMIC DNA]</scope>
    <source>
        <strain evidence="2 3">DW100</strain>
    </source>
</reference>
<dbReference type="RefSeq" id="WP_338613670.1">
    <property type="nucleotide sequence ID" value="NZ_AP029022.1"/>
</dbReference>
<protein>
    <submittedName>
        <fullName evidence="2">GNAT family N-acetyltransferase</fullName>
    </submittedName>
</protein>
<dbReference type="PROSITE" id="PS51186">
    <property type="entry name" value="GNAT"/>
    <property type="match status" value="1"/>
</dbReference>
<gene>
    <name evidence="2" type="ORF">CRDW_38350</name>
</gene>
<dbReference type="Gene3D" id="3.40.630.30">
    <property type="match status" value="1"/>
</dbReference>
<dbReference type="InterPro" id="IPR016181">
    <property type="entry name" value="Acyl_CoA_acyltransferase"/>
</dbReference>
<evidence type="ECO:0000313" key="2">
    <source>
        <dbReference type="EMBL" id="BEV06461.1"/>
    </source>
</evidence>
<name>A0ABM8KBN7_9FLAO</name>
<organism evidence="2 3">
    <name type="scientific">Chryseobacterium gambrini</name>
    <dbReference type="NCBI Taxonomy" id="373672"/>
    <lineage>
        <taxon>Bacteria</taxon>
        <taxon>Pseudomonadati</taxon>
        <taxon>Bacteroidota</taxon>
        <taxon>Flavobacteriia</taxon>
        <taxon>Flavobacteriales</taxon>
        <taxon>Weeksellaceae</taxon>
        <taxon>Chryseobacterium group</taxon>
        <taxon>Chryseobacterium</taxon>
    </lineage>
</organism>
<dbReference type="EMBL" id="AP029022">
    <property type="protein sequence ID" value="BEV06461.1"/>
    <property type="molecule type" value="Genomic_DNA"/>
</dbReference>
<sequence>MKLETERLILKPIDESYTEDILKIRSNETINQFVHRNPPKNNYDALQFILTIKENTRNQKSFYWGISLKDQPNLIGTICLWNFSEDRKETEVGYELLPEYHRKGIMSEALAAVVDFAFKNLHLQEIVAMTHKLNENSKGLLLKHDFVLQEDRKDEDFPENLVFSLKKKKKNYWFSYRRG</sequence>
<dbReference type="CDD" id="cd04301">
    <property type="entry name" value="NAT_SF"/>
    <property type="match status" value="1"/>
</dbReference>
<dbReference type="InterPro" id="IPR051531">
    <property type="entry name" value="N-acetyltransferase"/>
</dbReference>
<evidence type="ECO:0000259" key="1">
    <source>
        <dbReference type="PROSITE" id="PS51186"/>
    </source>
</evidence>
<dbReference type="Pfam" id="PF13302">
    <property type="entry name" value="Acetyltransf_3"/>
    <property type="match status" value="1"/>
</dbReference>
<evidence type="ECO:0000313" key="3">
    <source>
        <dbReference type="Proteomes" id="UP001380186"/>
    </source>
</evidence>
<dbReference type="PANTHER" id="PTHR43792:SF1">
    <property type="entry name" value="N-ACETYLTRANSFERASE DOMAIN-CONTAINING PROTEIN"/>
    <property type="match status" value="1"/>
</dbReference>
<keyword evidence="3" id="KW-1185">Reference proteome</keyword>
<dbReference type="PANTHER" id="PTHR43792">
    <property type="entry name" value="GNAT FAMILY, PUTATIVE (AFU_ORTHOLOGUE AFUA_3G00765)-RELATED-RELATED"/>
    <property type="match status" value="1"/>
</dbReference>
<proteinExistence type="predicted"/>
<dbReference type="Proteomes" id="UP001380186">
    <property type="component" value="Chromosome"/>
</dbReference>
<feature type="domain" description="N-acetyltransferase" evidence="1">
    <location>
        <begin position="8"/>
        <end position="170"/>
    </location>
</feature>
<accession>A0ABM8KBN7</accession>
<dbReference type="SUPFAM" id="SSF55729">
    <property type="entry name" value="Acyl-CoA N-acyltransferases (Nat)"/>
    <property type="match status" value="1"/>
</dbReference>
<dbReference type="InterPro" id="IPR000182">
    <property type="entry name" value="GNAT_dom"/>
</dbReference>